<keyword evidence="6 10" id="KW-1133">Transmembrane helix</keyword>
<proteinExistence type="predicted"/>
<keyword evidence="7 10" id="KW-0472">Membrane</keyword>
<keyword evidence="9" id="KW-0807">Transducer</keyword>
<evidence type="ECO:0000256" key="1">
    <source>
        <dbReference type="ARBA" id="ARBA00004651"/>
    </source>
</evidence>
<dbReference type="GO" id="GO:0005549">
    <property type="term" value="F:odorant binding"/>
    <property type="evidence" value="ECO:0007669"/>
    <property type="project" value="InterPro"/>
</dbReference>
<dbReference type="Pfam" id="PF02949">
    <property type="entry name" value="7tm_6"/>
    <property type="match status" value="1"/>
</dbReference>
<accession>A0A0K8TID8</accession>
<dbReference type="InterPro" id="IPR004117">
    <property type="entry name" value="7tm6_olfct_rcpt"/>
</dbReference>
<feature type="transmembrane region" description="Helical" evidence="10">
    <location>
        <begin position="86"/>
        <end position="106"/>
    </location>
</feature>
<evidence type="ECO:0000256" key="7">
    <source>
        <dbReference type="ARBA" id="ARBA00023136"/>
    </source>
</evidence>
<evidence type="ECO:0000256" key="3">
    <source>
        <dbReference type="ARBA" id="ARBA00022606"/>
    </source>
</evidence>
<name>A0A0K8TID8_LYGHE</name>
<keyword evidence="8" id="KW-0675">Receptor</keyword>
<evidence type="ECO:0000256" key="4">
    <source>
        <dbReference type="ARBA" id="ARBA00022692"/>
    </source>
</evidence>
<evidence type="ECO:0000256" key="5">
    <source>
        <dbReference type="ARBA" id="ARBA00022725"/>
    </source>
</evidence>
<dbReference type="GO" id="GO:0004984">
    <property type="term" value="F:olfactory receptor activity"/>
    <property type="evidence" value="ECO:0007669"/>
    <property type="project" value="InterPro"/>
</dbReference>
<dbReference type="GO" id="GO:0005886">
    <property type="term" value="C:plasma membrane"/>
    <property type="evidence" value="ECO:0007669"/>
    <property type="project" value="UniProtKB-SubCell"/>
</dbReference>
<comment type="subcellular location">
    <subcellularLocation>
        <location evidence="1">Cell membrane</location>
        <topology evidence="1">Multi-pass membrane protein</topology>
    </subcellularLocation>
</comment>
<keyword evidence="4 10" id="KW-0812">Transmembrane</keyword>
<organism evidence="11">
    <name type="scientific">Lygus hesperus</name>
    <name type="common">Western plant bug</name>
    <dbReference type="NCBI Taxonomy" id="30085"/>
    <lineage>
        <taxon>Eukaryota</taxon>
        <taxon>Metazoa</taxon>
        <taxon>Ecdysozoa</taxon>
        <taxon>Arthropoda</taxon>
        <taxon>Hexapoda</taxon>
        <taxon>Insecta</taxon>
        <taxon>Pterygota</taxon>
        <taxon>Neoptera</taxon>
        <taxon>Paraneoptera</taxon>
        <taxon>Hemiptera</taxon>
        <taxon>Heteroptera</taxon>
        <taxon>Panheteroptera</taxon>
        <taxon>Cimicomorpha</taxon>
        <taxon>Miridae</taxon>
        <taxon>Mirini</taxon>
        <taxon>Lygus</taxon>
    </lineage>
</organism>
<keyword evidence="2" id="KW-1003">Cell membrane</keyword>
<sequence>MRGYSLRLGEKYEKSKLFQQCMVHCIDECIKHHIELKEFHKVMQDLMGFPIFAIFSGSALTISSPLFMLLKMTGDEQSFFDLAMRIIQYSVIIFGFTTFLSSYCLFGQVITDESSQVHYAFYETPWPEADLDFRRKIVMGMIHSRIPFVLSAKGLASASGQTLVDILKTIFSYFNLLAATHH</sequence>
<evidence type="ECO:0000313" key="11">
    <source>
        <dbReference type="EMBL" id="JAG65269.1"/>
    </source>
</evidence>
<dbReference type="GO" id="GO:0007165">
    <property type="term" value="P:signal transduction"/>
    <property type="evidence" value="ECO:0007669"/>
    <property type="project" value="UniProtKB-KW"/>
</dbReference>
<feature type="transmembrane region" description="Helical" evidence="10">
    <location>
        <begin position="46"/>
        <end position="66"/>
    </location>
</feature>
<dbReference type="PANTHER" id="PTHR21137">
    <property type="entry name" value="ODORANT RECEPTOR"/>
    <property type="match status" value="1"/>
</dbReference>
<evidence type="ECO:0000256" key="8">
    <source>
        <dbReference type="ARBA" id="ARBA00023170"/>
    </source>
</evidence>
<evidence type="ECO:0000256" key="2">
    <source>
        <dbReference type="ARBA" id="ARBA00022475"/>
    </source>
</evidence>
<keyword evidence="3" id="KW-0716">Sensory transduction</keyword>
<protein>
    <submittedName>
        <fullName evidence="11">Uncharacterized protein</fullName>
    </submittedName>
</protein>
<dbReference type="AlphaFoldDB" id="A0A0K8TID8"/>
<dbReference type="EMBL" id="GBRD01000552">
    <property type="protein sequence ID" value="JAG65269.1"/>
    <property type="molecule type" value="Transcribed_RNA"/>
</dbReference>
<evidence type="ECO:0000256" key="6">
    <source>
        <dbReference type="ARBA" id="ARBA00022989"/>
    </source>
</evidence>
<dbReference type="PANTHER" id="PTHR21137:SF35">
    <property type="entry name" value="ODORANT RECEPTOR 19A-RELATED"/>
    <property type="match status" value="1"/>
</dbReference>
<evidence type="ECO:0000256" key="10">
    <source>
        <dbReference type="SAM" id="Phobius"/>
    </source>
</evidence>
<keyword evidence="5" id="KW-0552">Olfaction</keyword>
<reference evidence="11" key="1">
    <citation type="submission" date="2014-09" db="EMBL/GenBank/DDBJ databases">
        <authorList>
            <person name="Magalhaes I.L.F."/>
            <person name="Oliveira U."/>
            <person name="Santos F.R."/>
            <person name="Vidigal T.H.D.A."/>
            <person name="Brescovit A.D."/>
            <person name="Santos A.J."/>
        </authorList>
    </citation>
    <scope>NUCLEOTIDE SEQUENCE</scope>
</reference>
<evidence type="ECO:0000256" key="9">
    <source>
        <dbReference type="ARBA" id="ARBA00023224"/>
    </source>
</evidence>